<keyword evidence="3" id="KW-1003">Cell membrane</keyword>
<comment type="pathway">
    <text evidence="2">Cell wall biogenesis; lipoteichoic acid biosynthesis.</text>
</comment>
<proteinExistence type="predicted"/>
<dbReference type="Gene3D" id="3.40.720.10">
    <property type="entry name" value="Alkaline Phosphatase, subunit A"/>
    <property type="match status" value="1"/>
</dbReference>
<keyword evidence="10" id="KW-1185">Reference proteome</keyword>
<keyword evidence="4 7" id="KW-0812">Transmembrane</keyword>
<dbReference type="EMBL" id="CP013213">
    <property type="protein sequence ID" value="AMC94036.1"/>
    <property type="molecule type" value="Genomic_DNA"/>
</dbReference>
<dbReference type="Pfam" id="PF00884">
    <property type="entry name" value="Sulfatase"/>
    <property type="match status" value="1"/>
</dbReference>
<evidence type="ECO:0000256" key="5">
    <source>
        <dbReference type="ARBA" id="ARBA00022989"/>
    </source>
</evidence>
<reference evidence="9 10" key="1">
    <citation type="submission" date="2015-10" db="EMBL/GenBank/DDBJ databases">
        <title>Erysipelothrix larvae sp. LV19 isolated from the larval gut of the rhinoceros beetle, Trypoxylus dichotomus.</title>
        <authorList>
            <person name="Lim S."/>
            <person name="Kim B.-C."/>
        </authorList>
    </citation>
    <scope>NUCLEOTIDE SEQUENCE [LARGE SCALE GENOMIC DNA]</scope>
    <source>
        <strain evidence="9 10">LV19</strain>
    </source>
</reference>
<dbReference type="InterPro" id="IPR000917">
    <property type="entry name" value="Sulfatase_N"/>
</dbReference>
<dbReference type="InterPro" id="IPR017850">
    <property type="entry name" value="Alkaline_phosphatase_core_sf"/>
</dbReference>
<keyword evidence="5 7" id="KW-1133">Transmembrane helix</keyword>
<evidence type="ECO:0000256" key="6">
    <source>
        <dbReference type="ARBA" id="ARBA00023136"/>
    </source>
</evidence>
<evidence type="ECO:0000259" key="8">
    <source>
        <dbReference type="Pfam" id="PF00884"/>
    </source>
</evidence>
<dbReference type="CDD" id="cd16015">
    <property type="entry name" value="LTA_synthase"/>
    <property type="match status" value="1"/>
</dbReference>
<accession>A0A109UHC9</accession>
<feature type="domain" description="Sulfatase N-terminal" evidence="8">
    <location>
        <begin position="161"/>
        <end position="401"/>
    </location>
</feature>
<dbReference type="SUPFAM" id="SSF53649">
    <property type="entry name" value="Alkaline phosphatase-like"/>
    <property type="match status" value="1"/>
</dbReference>
<protein>
    <recommendedName>
        <fullName evidence="8">Sulfatase N-terminal domain-containing protein</fullName>
    </recommendedName>
</protein>
<evidence type="ECO:0000256" key="1">
    <source>
        <dbReference type="ARBA" id="ARBA00004651"/>
    </source>
</evidence>
<dbReference type="AlphaFoldDB" id="A0A109UHC9"/>
<gene>
    <name evidence="9" type="ORF">AOC36_08560</name>
</gene>
<dbReference type="Proteomes" id="UP000063781">
    <property type="component" value="Chromosome"/>
</dbReference>
<dbReference type="STRING" id="1514105.AOC36_08560"/>
<feature type="transmembrane region" description="Helical" evidence="7">
    <location>
        <begin position="104"/>
        <end position="122"/>
    </location>
</feature>
<sequence length="503" mass="56760">MKKIKFMLKGVCGIVVTCLFAAPIFLEQQFGEMNIDQILFVLLSSGDGANVDIVYEYLIFVIPYVLMFIGIVLVYQFISRYTISFKIKFFNKTFHPKITFEPSLLKSVIISLCVIVGLVFFVDSHLDVAGYVSDRLNPGTMYETYYVDPESVEIRFPQEKQNLIYIVLESMNTNFSEIVVDGEIVNLIPNLQVIAEENVSFSNSAQFGGAVPMANLSWTSASLVGQTGGVELHVPIDGNSYGTSGVFLPGLITLGEILEAQGYSNYFLMGSDANFGGRQIYFETHGNYTILDTKYLKEIGYVPEDYHVFWGIEDRKLFDYAKELLLEVSGFNEPFNVSLLTVDTHFMDGYTDASCETPFSIDYANAIVCSDKLLDEFLGWIEDQSFYENTTVILVGDHHSMNNSFLIESVNKVFTTYNAFMNVNVDVDESEFTYRDFTVMDLFPTTLATLGVEIEGNRLGLGTNLFAHEETLPEMLGFDNLSVELAKKSLFYERNFLRLTDDE</sequence>
<dbReference type="GO" id="GO:0005886">
    <property type="term" value="C:plasma membrane"/>
    <property type="evidence" value="ECO:0007669"/>
    <property type="project" value="UniProtKB-SubCell"/>
</dbReference>
<dbReference type="KEGG" id="erl:AOC36_08560"/>
<dbReference type="OrthoDB" id="9760224at2"/>
<name>A0A109UHC9_9FIRM</name>
<evidence type="ECO:0000256" key="2">
    <source>
        <dbReference type="ARBA" id="ARBA00004936"/>
    </source>
</evidence>
<comment type="subcellular location">
    <subcellularLocation>
        <location evidence="1">Cell membrane</location>
        <topology evidence="1">Multi-pass membrane protein</topology>
    </subcellularLocation>
</comment>
<evidence type="ECO:0000313" key="9">
    <source>
        <dbReference type="EMBL" id="AMC94036.1"/>
    </source>
</evidence>
<feature type="transmembrane region" description="Helical" evidence="7">
    <location>
        <begin position="57"/>
        <end position="83"/>
    </location>
</feature>
<dbReference type="InterPro" id="IPR050448">
    <property type="entry name" value="OpgB/LTA_synthase_biosynth"/>
</dbReference>
<evidence type="ECO:0000256" key="7">
    <source>
        <dbReference type="SAM" id="Phobius"/>
    </source>
</evidence>
<dbReference type="RefSeq" id="WP_067633362.1">
    <property type="nucleotide sequence ID" value="NZ_CP013213.1"/>
</dbReference>
<evidence type="ECO:0000313" key="10">
    <source>
        <dbReference type="Proteomes" id="UP000063781"/>
    </source>
</evidence>
<keyword evidence="6 7" id="KW-0472">Membrane</keyword>
<evidence type="ECO:0000256" key="4">
    <source>
        <dbReference type="ARBA" id="ARBA00022692"/>
    </source>
</evidence>
<dbReference type="PANTHER" id="PTHR47371">
    <property type="entry name" value="LIPOTEICHOIC ACID SYNTHASE"/>
    <property type="match status" value="1"/>
</dbReference>
<dbReference type="PANTHER" id="PTHR47371:SF3">
    <property type="entry name" value="PHOSPHOGLYCEROL TRANSFERASE I"/>
    <property type="match status" value="1"/>
</dbReference>
<evidence type="ECO:0000256" key="3">
    <source>
        <dbReference type="ARBA" id="ARBA00022475"/>
    </source>
</evidence>
<organism evidence="9 10">
    <name type="scientific">Erysipelothrix larvae</name>
    <dbReference type="NCBI Taxonomy" id="1514105"/>
    <lineage>
        <taxon>Bacteria</taxon>
        <taxon>Bacillati</taxon>
        <taxon>Bacillota</taxon>
        <taxon>Erysipelotrichia</taxon>
        <taxon>Erysipelotrichales</taxon>
        <taxon>Erysipelotrichaceae</taxon>
        <taxon>Erysipelothrix</taxon>
    </lineage>
</organism>